<feature type="domain" description="Aminomethyltransferase C-terminal" evidence="10">
    <location>
        <begin position="284"/>
        <end position="361"/>
    </location>
</feature>
<dbReference type="InterPro" id="IPR022903">
    <property type="entry name" value="GcvT_bac"/>
</dbReference>
<feature type="binding site" evidence="8">
    <location>
        <position position="197"/>
    </location>
    <ligand>
        <name>substrate</name>
    </ligand>
</feature>
<comment type="function">
    <text evidence="7">The glycine cleavage system catalyzes the degradation of glycine.</text>
</comment>
<evidence type="ECO:0000256" key="6">
    <source>
        <dbReference type="ARBA" id="ARBA00047665"/>
    </source>
</evidence>
<dbReference type="PIRSF" id="PIRSF006487">
    <property type="entry name" value="GcvT"/>
    <property type="match status" value="1"/>
</dbReference>
<dbReference type="FunFam" id="2.40.30.110:FF:000003">
    <property type="entry name" value="Aminomethyltransferase"/>
    <property type="match status" value="1"/>
</dbReference>
<organism evidence="11">
    <name type="scientific">uncultured Dysgonomonas sp</name>
    <dbReference type="NCBI Taxonomy" id="206096"/>
    <lineage>
        <taxon>Bacteria</taxon>
        <taxon>Pseudomonadati</taxon>
        <taxon>Bacteroidota</taxon>
        <taxon>Bacteroidia</taxon>
        <taxon>Bacteroidales</taxon>
        <taxon>Dysgonomonadaceae</taxon>
        <taxon>Dysgonomonas</taxon>
        <taxon>environmental samples</taxon>
    </lineage>
</organism>
<dbReference type="InterPro" id="IPR006222">
    <property type="entry name" value="GCVT_N"/>
</dbReference>
<dbReference type="GO" id="GO:0005960">
    <property type="term" value="C:glycine cleavage complex"/>
    <property type="evidence" value="ECO:0007669"/>
    <property type="project" value="InterPro"/>
</dbReference>
<dbReference type="InterPro" id="IPR006223">
    <property type="entry name" value="GcvT"/>
</dbReference>
<dbReference type="GO" id="GO:0005829">
    <property type="term" value="C:cytosol"/>
    <property type="evidence" value="ECO:0007669"/>
    <property type="project" value="TreeGrafter"/>
</dbReference>
<evidence type="ECO:0000256" key="8">
    <source>
        <dbReference type="PIRSR" id="PIRSR006487-1"/>
    </source>
</evidence>
<accession>A0A212J6X4</accession>
<dbReference type="PANTHER" id="PTHR43757">
    <property type="entry name" value="AMINOMETHYLTRANSFERASE"/>
    <property type="match status" value="1"/>
</dbReference>
<dbReference type="NCBIfam" id="TIGR00528">
    <property type="entry name" value="gcvT"/>
    <property type="match status" value="1"/>
</dbReference>
<dbReference type="Gene3D" id="3.30.1360.120">
    <property type="entry name" value="Probable tRNA modification gtpase trme, domain 1"/>
    <property type="match status" value="1"/>
</dbReference>
<dbReference type="Pfam" id="PF08669">
    <property type="entry name" value="GCV_T_C"/>
    <property type="match status" value="1"/>
</dbReference>
<dbReference type="Pfam" id="PF01571">
    <property type="entry name" value="GCV_T"/>
    <property type="match status" value="1"/>
</dbReference>
<reference evidence="11" key="1">
    <citation type="submission" date="2016-04" db="EMBL/GenBank/DDBJ databases">
        <authorList>
            <person name="Evans L.H."/>
            <person name="Alamgir A."/>
            <person name="Owens N."/>
            <person name="Weber N.D."/>
            <person name="Virtaneva K."/>
            <person name="Barbian K."/>
            <person name="Babar A."/>
            <person name="Rosenke K."/>
        </authorList>
    </citation>
    <scope>NUCLEOTIDE SEQUENCE</scope>
    <source>
        <strain evidence="11">86-2</strain>
    </source>
</reference>
<evidence type="ECO:0000256" key="4">
    <source>
        <dbReference type="ARBA" id="ARBA00022679"/>
    </source>
</evidence>
<dbReference type="GO" id="GO:0019464">
    <property type="term" value="P:glycine decarboxylation via glycine cleavage system"/>
    <property type="evidence" value="ECO:0007669"/>
    <property type="project" value="UniProtKB-UniRule"/>
</dbReference>
<evidence type="ECO:0000256" key="2">
    <source>
        <dbReference type="ARBA" id="ARBA00012616"/>
    </source>
</evidence>
<dbReference type="InterPro" id="IPR029043">
    <property type="entry name" value="GcvT/YgfZ_C"/>
</dbReference>
<sequence length="365" mass="40648">MKKTPFTDIHIALGAKMHEFAGYNMPIEYSGIIDEHMTVCKGVGVFDVSHMGEIWVKGSRALPFLQRMLSNDVATLEIGKAQYTAIINDQGGIVDDIIIYHYEPEKYMLVVNASNIEKDWKWLTDHNEELADLENSSDTIAQLAIQGPKALATLQKLTKIDLTMIPYYSFVIGSLKGSGLESVIISNTGYTGAGGFELYFYPEYGEDIWNAIFEAGEEFGIKPIGLGARDTLRLEMGFCLYGNDLDDTTTPIEAGLGWITKFTEGKNFTAREILEKQKQEGVNRKLCGFKMLEKGIPRHGYDIVNENNEKIGTVTSGTMSPTSKIGVGLGYVKPEYTKLGTPIFIKVREKNLKAEVVKPPFRKLD</sequence>
<dbReference type="PANTHER" id="PTHR43757:SF2">
    <property type="entry name" value="AMINOMETHYLTRANSFERASE, MITOCHONDRIAL"/>
    <property type="match status" value="1"/>
</dbReference>
<evidence type="ECO:0000256" key="5">
    <source>
        <dbReference type="ARBA" id="ARBA00031395"/>
    </source>
</evidence>
<dbReference type="HAMAP" id="MF_00259">
    <property type="entry name" value="GcvT"/>
    <property type="match status" value="1"/>
</dbReference>
<keyword evidence="4 7" id="KW-0808">Transferase</keyword>
<dbReference type="Gene3D" id="4.10.1250.10">
    <property type="entry name" value="Aminomethyltransferase fragment"/>
    <property type="match status" value="1"/>
</dbReference>
<evidence type="ECO:0000259" key="10">
    <source>
        <dbReference type="Pfam" id="PF08669"/>
    </source>
</evidence>
<dbReference type="EMBL" id="FLUL01000001">
    <property type="protein sequence ID" value="SBV94965.1"/>
    <property type="molecule type" value="Genomic_DNA"/>
</dbReference>
<dbReference type="GO" id="GO:0032259">
    <property type="term" value="P:methylation"/>
    <property type="evidence" value="ECO:0007669"/>
    <property type="project" value="UniProtKB-KW"/>
</dbReference>
<dbReference type="SUPFAM" id="SSF101790">
    <property type="entry name" value="Aminomethyltransferase beta-barrel domain"/>
    <property type="match status" value="1"/>
</dbReference>
<dbReference type="Gene3D" id="3.30.70.1400">
    <property type="entry name" value="Aminomethyltransferase beta-barrel domains"/>
    <property type="match status" value="1"/>
</dbReference>
<comment type="subunit">
    <text evidence="7">The glycine cleavage system is composed of four proteins: P, T, L and H.</text>
</comment>
<keyword evidence="3 7" id="KW-0032">Aminotransferase</keyword>
<name>A0A212J6X4_9BACT</name>
<dbReference type="FunFam" id="3.30.70.1400:FF:000001">
    <property type="entry name" value="Aminomethyltransferase"/>
    <property type="match status" value="1"/>
</dbReference>
<dbReference type="InterPro" id="IPR027266">
    <property type="entry name" value="TrmE/GcvT-like"/>
</dbReference>
<feature type="domain" description="GCVT N-terminal" evidence="9">
    <location>
        <begin position="7"/>
        <end position="263"/>
    </location>
</feature>
<dbReference type="GO" id="GO:0008483">
    <property type="term" value="F:transaminase activity"/>
    <property type="evidence" value="ECO:0007669"/>
    <property type="project" value="UniProtKB-KW"/>
</dbReference>
<dbReference type="InterPro" id="IPR013977">
    <property type="entry name" value="GcvT_C"/>
</dbReference>
<evidence type="ECO:0000256" key="1">
    <source>
        <dbReference type="ARBA" id="ARBA00008609"/>
    </source>
</evidence>
<protein>
    <recommendedName>
        <fullName evidence="2 7">Aminomethyltransferase</fullName>
        <ecNumber evidence="2 7">2.1.2.10</ecNumber>
    </recommendedName>
    <alternativeName>
        <fullName evidence="5 7">Glycine cleavage system T protein</fullName>
    </alternativeName>
</protein>
<comment type="similarity">
    <text evidence="1 7">Belongs to the GcvT family.</text>
</comment>
<comment type="catalytic activity">
    <reaction evidence="6 7">
        <text>N(6)-[(R)-S(8)-aminomethyldihydrolipoyl]-L-lysyl-[protein] + (6S)-5,6,7,8-tetrahydrofolate = N(6)-[(R)-dihydrolipoyl]-L-lysyl-[protein] + (6R)-5,10-methylene-5,6,7,8-tetrahydrofolate + NH4(+)</text>
        <dbReference type="Rhea" id="RHEA:16945"/>
        <dbReference type="Rhea" id="RHEA-COMP:10475"/>
        <dbReference type="Rhea" id="RHEA-COMP:10492"/>
        <dbReference type="ChEBI" id="CHEBI:15636"/>
        <dbReference type="ChEBI" id="CHEBI:28938"/>
        <dbReference type="ChEBI" id="CHEBI:57453"/>
        <dbReference type="ChEBI" id="CHEBI:83100"/>
        <dbReference type="ChEBI" id="CHEBI:83143"/>
        <dbReference type="EC" id="2.1.2.10"/>
    </reaction>
</comment>
<dbReference type="GO" id="GO:0004047">
    <property type="term" value="F:aminomethyltransferase activity"/>
    <property type="evidence" value="ECO:0007669"/>
    <property type="project" value="UniProtKB-UniRule"/>
</dbReference>
<proteinExistence type="inferred from homology"/>
<dbReference type="FunFam" id="4.10.1250.10:FF:000001">
    <property type="entry name" value="Aminomethyltransferase"/>
    <property type="match status" value="1"/>
</dbReference>
<dbReference type="GO" id="GO:0008168">
    <property type="term" value="F:methyltransferase activity"/>
    <property type="evidence" value="ECO:0007669"/>
    <property type="project" value="UniProtKB-KW"/>
</dbReference>
<keyword evidence="11" id="KW-0489">Methyltransferase</keyword>
<dbReference type="Gene3D" id="2.40.30.110">
    <property type="entry name" value="Aminomethyltransferase beta-barrel domains"/>
    <property type="match status" value="1"/>
</dbReference>
<dbReference type="SUPFAM" id="SSF103025">
    <property type="entry name" value="Folate-binding domain"/>
    <property type="match status" value="1"/>
</dbReference>
<evidence type="ECO:0000259" key="9">
    <source>
        <dbReference type="Pfam" id="PF01571"/>
    </source>
</evidence>
<dbReference type="RefSeq" id="WP_296947426.1">
    <property type="nucleotide sequence ID" value="NZ_LT599021.1"/>
</dbReference>
<dbReference type="InterPro" id="IPR028896">
    <property type="entry name" value="GcvT/YgfZ/DmdA"/>
</dbReference>
<dbReference type="AlphaFoldDB" id="A0A212J6X4"/>
<gene>
    <name evidence="7 11" type="primary">gcvT</name>
    <name evidence="11" type="ORF">KL86DYS2_10823</name>
</gene>
<evidence type="ECO:0000256" key="3">
    <source>
        <dbReference type="ARBA" id="ARBA00022576"/>
    </source>
</evidence>
<dbReference type="EC" id="2.1.2.10" evidence="2 7"/>
<evidence type="ECO:0000313" key="11">
    <source>
        <dbReference type="EMBL" id="SBV94965.1"/>
    </source>
</evidence>
<dbReference type="NCBIfam" id="NF001567">
    <property type="entry name" value="PRK00389.1"/>
    <property type="match status" value="1"/>
</dbReference>
<evidence type="ECO:0000256" key="7">
    <source>
        <dbReference type="HAMAP-Rule" id="MF_00259"/>
    </source>
</evidence>